<feature type="region of interest" description="Disordered" evidence="1">
    <location>
        <begin position="384"/>
        <end position="407"/>
    </location>
</feature>
<dbReference type="Proteomes" id="UP000008743">
    <property type="component" value="Unassembled WGS sequence"/>
</dbReference>
<feature type="region of interest" description="Disordered" evidence="1">
    <location>
        <begin position="151"/>
        <end position="195"/>
    </location>
</feature>
<sequence>MAFIGYPSPTGMVDHQAAYPQPFMYPMTPQQPHAAGCYTMPPTPVSSASSSASSMPPVVASTMSTNDAAAALQIMQRSPVTHRTQPVAQFASAQPSNPTYTYPYYVQPQQVQPQQPQHIQHVPSAFTQPSYQQQHHHQQQHQPQLLVQQAYHAQPQQPQLLQQPQQMQQMQQLHMQPAYQQQQPQQPQQLQQQQMYLPQQSQHFLPLQSQHYYQLHMQKLEHAAVQYNDVTPPLSTTSLQAPVNLFQQQRPPVAHAANRLPSPAPSGSSVASESVRRSLSPAASFADQGPGVVNASRVRKASSSTKNRKAARPNPIYLDNEVPVIKYAKPTQHSKFVIGSITTELDARFFFAECMEGRIHLNACRLDRDAPTEVEAGQIYVFQSEERPSTDGDAQPAPATKADSKTKSSLKRWTDTLQWNSRKYWHLKNILKYRQTMPHPDFPTDPKQNIIKPDGLTKMIICGTDKYSHLRAVHYFYDTSRKSK</sequence>
<keyword evidence="3" id="KW-1185">Reference proteome</keyword>
<proteinExistence type="predicted"/>
<feature type="region of interest" description="Disordered" evidence="1">
    <location>
        <begin position="281"/>
        <end position="311"/>
    </location>
</feature>
<evidence type="ECO:0000313" key="3">
    <source>
        <dbReference type="Proteomes" id="UP000008743"/>
    </source>
</evidence>
<dbReference type="AlphaFoldDB" id="A0A0D2X1G4"/>
<reference evidence="3" key="1">
    <citation type="submission" date="2011-02" db="EMBL/GenBank/DDBJ databases">
        <title>The Genome Sequence of Capsaspora owczarzaki ATCC 30864.</title>
        <authorList>
            <person name="Russ C."/>
            <person name="Cuomo C."/>
            <person name="Burger G."/>
            <person name="Gray M.W."/>
            <person name="Holland P.W.H."/>
            <person name="King N."/>
            <person name="Lang F.B.F."/>
            <person name="Roger A.J."/>
            <person name="Ruiz-Trillo I."/>
            <person name="Young S.K."/>
            <person name="Zeng Q."/>
            <person name="Gargeya S."/>
            <person name="Alvarado L."/>
            <person name="Berlin A."/>
            <person name="Chapman S.B."/>
            <person name="Chen Z."/>
            <person name="Freedman E."/>
            <person name="Gellesch M."/>
            <person name="Goldberg J."/>
            <person name="Griggs A."/>
            <person name="Gujja S."/>
            <person name="Heilman E."/>
            <person name="Heiman D."/>
            <person name="Howarth C."/>
            <person name="Mehta T."/>
            <person name="Neiman D."/>
            <person name="Pearson M."/>
            <person name="Roberts A."/>
            <person name="Saif S."/>
            <person name="Shea T."/>
            <person name="Shenoy N."/>
            <person name="Sisk P."/>
            <person name="Stolte C."/>
            <person name="Sykes S."/>
            <person name="White J."/>
            <person name="Yandava C."/>
            <person name="Haas B."/>
            <person name="Nusbaum C."/>
            <person name="Birren B."/>
        </authorList>
    </citation>
    <scope>NUCLEOTIDE SEQUENCE</scope>
    <source>
        <strain evidence="3">ATCC 30864</strain>
    </source>
</reference>
<protein>
    <submittedName>
        <fullName evidence="2">Uncharacterized protein</fullName>
    </submittedName>
</protein>
<accession>A0A0D2X1G4</accession>
<dbReference type="InParanoid" id="A0A0D2X1G4"/>
<organism evidence="2 3">
    <name type="scientific">Capsaspora owczarzaki (strain ATCC 30864)</name>
    <dbReference type="NCBI Taxonomy" id="595528"/>
    <lineage>
        <taxon>Eukaryota</taxon>
        <taxon>Filasterea</taxon>
        <taxon>Capsaspora</taxon>
    </lineage>
</organism>
<dbReference type="RefSeq" id="XP_004348769.1">
    <property type="nucleotide sequence ID" value="XM_004348719.2"/>
</dbReference>
<feature type="compositionally biased region" description="Low complexity" evidence="1">
    <location>
        <begin position="265"/>
        <end position="275"/>
    </location>
</feature>
<name>A0A0D2X1G4_CAPO3</name>
<dbReference type="EMBL" id="KE346362">
    <property type="protein sequence ID" value="KJE90764.1"/>
    <property type="molecule type" value="Genomic_DNA"/>
</dbReference>
<gene>
    <name evidence="2" type="ORF">CAOG_002019</name>
</gene>
<evidence type="ECO:0000313" key="2">
    <source>
        <dbReference type="EMBL" id="KJE90764.1"/>
    </source>
</evidence>
<feature type="region of interest" description="Disordered" evidence="1">
    <location>
        <begin position="256"/>
        <end position="275"/>
    </location>
</feature>
<evidence type="ECO:0000256" key="1">
    <source>
        <dbReference type="SAM" id="MobiDB-lite"/>
    </source>
</evidence>